<protein>
    <recommendedName>
        <fullName evidence="3">DNA-directed DNA polymerase</fullName>
    </recommendedName>
</protein>
<dbReference type="InterPro" id="IPR012337">
    <property type="entry name" value="RNaseH-like_sf"/>
</dbReference>
<proteinExistence type="predicted"/>
<keyword evidence="2" id="KW-1185">Reference proteome</keyword>
<evidence type="ECO:0000313" key="1">
    <source>
        <dbReference type="EMBL" id="WDF81849.1"/>
    </source>
</evidence>
<dbReference type="InterPro" id="IPR023211">
    <property type="entry name" value="DNA_pol_palm_dom_sf"/>
</dbReference>
<evidence type="ECO:0008006" key="3">
    <source>
        <dbReference type="Google" id="ProtNLM"/>
    </source>
</evidence>
<organism evidence="1 2">
    <name type="scientific">Lacticaseibacillus pabuli</name>
    <dbReference type="NCBI Taxonomy" id="3025672"/>
    <lineage>
        <taxon>Bacteria</taxon>
        <taxon>Bacillati</taxon>
        <taxon>Bacillota</taxon>
        <taxon>Bacilli</taxon>
        <taxon>Lactobacillales</taxon>
        <taxon>Lactobacillaceae</taxon>
        <taxon>Lacticaseibacillus</taxon>
    </lineage>
</organism>
<dbReference type="SUPFAM" id="SSF56672">
    <property type="entry name" value="DNA/RNA polymerases"/>
    <property type="match status" value="1"/>
</dbReference>
<sequence length="587" mass="67449">MTKPILVYDIEVFAHDNIAVFKDLDGKTVGKFHSNGIERLPDGSFSNGYAEAVDLIKGKQLVGYNNHFYDDRILPKMLEGWNPEQIKALNDTIINSRDTTVGRETMLQGTYDCFQQIDVSRPGLKKIEANLGRMILESTVPFDINRKLTPEELEEVFYYCSYDVWNTVQVFKMRRDDYFEAKNELIGMMKRPAKKANDWNTTTISTGIILDKPLTRWSTPRVGALDADGNYQMLEAVPPEVKDLWMTKDKGHINIRAWDCDVQFGFGGIHGANTTRKVFKDVTMWDVTSMFPHIILNLNILGPASGTYKQIMDDRIRNKKVNPKLAAAQKIIINSVYGNLRSEYSMLYNPAAAKSVNFYSQSAIYQLCERLSPFVEHVQQNTDGIAFIKRPNATDTILEQIEKEWEQEFKLSLEHDHFTKLVQKDVNNYVGVHDDGSLKTKGGDVSRYKSDSAFRNNSTRIVDIAIVNKVIYGKDVVDTLMENMDKPHLFQFVIQAGRTYKGTFDDDGNKYQHINRVFAAKGKGIHLFKKRMDDGMVKFPNAPEEMLLYNDKLYDEQGNNMFTDFADKVDKNFYYKLILKTLERWEA</sequence>
<evidence type="ECO:0000313" key="2">
    <source>
        <dbReference type="Proteomes" id="UP001220377"/>
    </source>
</evidence>
<gene>
    <name evidence="1" type="ORF">PQ472_07905</name>
</gene>
<dbReference type="InterPro" id="IPR043502">
    <property type="entry name" value="DNA/RNA_pol_sf"/>
</dbReference>
<dbReference type="EMBL" id="CP117884">
    <property type="protein sequence ID" value="WDF81849.1"/>
    <property type="molecule type" value="Genomic_DNA"/>
</dbReference>
<dbReference type="Gene3D" id="3.90.1600.10">
    <property type="entry name" value="Palm domain of DNA polymerase"/>
    <property type="match status" value="1"/>
</dbReference>
<accession>A0ABY7WS46</accession>
<dbReference type="RefSeq" id="WP_274258888.1">
    <property type="nucleotide sequence ID" value="NZ_CP117884.1"/>
</dbReference>
<reference evidence="1 2" key="1">
    <citation type="submission" date="2023-02" db="EMBL/GenBank/DDBJ databases">
        <title>Genome sequence of Lacticaseibacillus sp. KACC 23028.</title>
        <authorList>
            <person name="Kim S."/>
            <person name="Heo J."/>
            <person name="Kwon S.-W."/>
        </authorList>
    </citation>
    <scope>NUCLEOTIDE SEQUENCE [LARGE SCALE GENOMIC DNA]</scope>
    <source>
        <strain evidence="1 2">KACC 23028</strain>
    </source>
</reference>
<name>A0ABY7WS46_9LACO</name>
<dbReference type="Proteomes" id="UP001220377">
    <property type="component" value="Chromosome"/>
</dbReference>
<dbReference type="SUPFAM" id="SSF53098">
    <property type="entry name" value="Ribonuclease H-like"/>
    <property type="match status" value="1"/>
</dbReference>